<dbReference type="GO" id="GO:0009653">
    <property type="term" value="P:anatomical structure morphogenesis"/>
    <property type="evidence" value="ECO:0007669"/>
    <property type="project" value="TreeGrafter"/>
</dbReference>
<comment type="caution">
    <text evidence="3">The sequence shown here is derived from an EMBL/GenBank/DDBJ whole genome shotgun (WGS) entry which is preliminary data.</text>
</comment>
<dbReference type="Pfam" id="PF00651">
    <property type="entry name" value="BTB"/>
    <property type="match status" value="1"/>
</dbReference>
<dbReference type="InterPro" id="IPR016024">
    <property type="entry name" value="ARM-type_fold"/>
</dbReference>
<sequence>VLKIKGLTVLVELFLSDHLEALLHRTCRCLANMLQSPGSWKLAESSALTEKLIKLLQKTEKDEYRPTYIRTIRLLGKTRPNVQRLLDKNAVSVIGKLIDSKNPEVNQSAIRCLHSLATQGCSEQFAGQFVSSGKLDVLLTLAKTQNYEAFYLVIMLCNYQNFRPEFGNSEGITTFTNMFNEEVTSHSKKPDILSILCLCSKEAVNRVKLRENNSLPLLLTALDDQNLSAVHERVISSLLCYIYDDAGFEVLLTNGLVKVLVKYLKKHCNLMSHFEHSSWASDGTIQTGLEEDSEGKTAASSDGTIQTGLVEDCNALTAPSGQQGGAHGSSSPGTKPKIIETTTEGNQLEETTVKEYDQSSFSKPYFHIDSPTYKNYSSANDDDEVSENKCIQYLSPPHASEYVTKTSYSPISNVSYYSPGESSPEYSTSLTSSPESSHGTGLRRNSSGIVSCNSYMLLSGSQVPEHVHPKYPKQTGVSCTLYKNEAGFTTDRLRRSKRIESDIDSDGADVSDNCVSSEDGGEIIGDFSPVFSPSFATEEEENADDSVAHGTSIISSSVTELDAETQLQDVKFDYIKDTLEGDLKNVLKRKPAKKLKKITHKSHAVENHILSLLSRVSQMNDPAGYLVTMETMSCLLDYLSQMERPLARCARLLSRVFRNPLCFHDLMALGVPLLVYEKLMSQENISNLFKNLRKPRHRDRSSFSSTCLDDDTDSDRFSIMSNMSSPDEEQPHKRYKSSIDDRSSSGKHKAASCMKAQEVCSAGVSGLALLEDLAGTAQSQYGKGVVDRLLCTKPSKESQLHVGINILYITWMLDSRQHFFDHLAMLDSLVGALKPGGPMETHRKHSIVYGLQFQLTLLKSGKHYGKATTFSDYLSGVLDKEEAAVVEKACNRDISVTDDDCVTFVVNGCDIHASRKTLVSKSEIFVAMLEGHYSEALVSNIPLAETSSYAFSCVLCYLHDCDFNKCPTLCKMKTKTVTKASAEEIIEVYNEAEKYMLPELKAQSYSLLAQRYVVPEAAMALLEFGVLHQKHDIIKATVFAIFSECDSRELMVHHVDEFLHSKYADLISNTIFEILTE</sequence>
<keyword evidence="4" id="KW-1185">Reference proteome</keyword>
<dbReference type="Gene3D" id="3.30.710.10">
    <property type="entry name" value="Potassium Channel Kv1.1, Chain A"/>
    <property type="match status" value="1"/>
</dbReference>
<dbReference type="SUPFAM" id="SSF48371">
    <property type="entry name" value="ARM repeat"/>
    <property type="match status" value="1"/>
</dbReference>
<dbReference type="SMART" id="SM00225">
    <property type="entry name" value="BTB"/>
    <property type="match status" value="1"/>
</dbReference>
<feature type="domain" description="BTB" evidence="2">
    <location>
        <begin position="900"/>
        <end position="960"/>
    </location>
</feature>
<dbReference type="InterPro" id="IPR011333">
    <property type="entry name" value="SKP1/BTB/POZ_sf"/>
</dbReference>
<dbReference type="PROSITE" id="PS50097">
    <property type="entry name" value="BTB"/>
    <property type="match status" value="1"/>
</dbReference>
<dbReference type="EMBL" id="JAIWYP010000001">
    <property type="protein sequence ID" value="KAH3891372.1"/>
    <property type="molecule type" value="Genomic_DNA"/>
</dbReference>
<proteinExistence type="predicted"/>
<dbReference type="AlphaFoldDB" id="A0A9D4NDP6"/>
<gene>
    <name evidence="3" type="ORF">DPMN_015470</name>
</gene>
<feature type="region of interest" description="Disordered" evidence="1">
    <location>
        <begin position="316"/>
        <end position="338"/>
    </location>
</feature>
<feature type="non-terminal residue" evidence="3">
    <location>
        <position position="1"/>
    </location>
</feature>
<feature type="region of interest" description="Disordered" evidence="1">
    <location>
        <begin position="418"/>
        <end position="445"/>
    </location>
</feature>
<feature type="compositionally biased region" description="Basic and acidic residues" evidence="1">
    <location>
        <begin position="729"/>
        <end position="744"/>
    </location>
</feature>
<dbReference type="PANTHER" id="PTHR23312:SF8">
    <property type="entry name" value="ARMADILLO REPEAT-CONTAINING PROTEIN 5"/>
    <property type="match status" value="1"/>
</dbReference>
<reference evidence="3" key="2">
    <citation type="submission" date="2020-11" db="EMBL/GenBank/DDBJ databases">
        <authorList>
            <person name="McCartney M.A."/>
            <person name="Auch B."/>
            <person name="Kono T."/>
            <person name="Mallez S."/>
            <person name="Becker A."/>
            <person name="Gohl D.M."/>
            <person name="Silverstein K.A.T."/>
            <person name="Koren S."/>
            <person name="Bechman K.B."/>
            <person name="Herman A."/>
            <person name="Abrahante J.E."/>
            <person name="Garbe J."/>
        </authorList>
    </citation>
    <scope>NUCLEOTIDE SEQUENCE</scope>
    <source>
        <strain evidence="3">Duluth1</strain>
        <tissue evidence="3">Whole animal</tissue>
    </source>
</reference>
<dbReference type="SUPFAM" id="SSF54695">
    <property type="entry name" value="POZ domain"/>
    <property type="match status" value="1"/>
</dbReference>
<dbReference type="InterPro" id="IPR011989">
    <property type="entry name" value="ARM-like"/>
</dbReference>
<evidence type="ECO:0000259" key="2">
    <source>
        <dbReference type="PROSITE" id="PS50097"/>
    </source>
</evidence>
<dbReference type="InterPro" id="IPR055445">
    <property type="entry name" value="ARM_ARMC5"/>
</dbReference>
<dbReference type="GO" id="GO:0005829">
    <property type="term" value="C:cytosol"/>
    <property type="evidence" value="ECO:0007669"/>
    <property type="project" value="TreeGrafter"/>
</dbReference>
<reference evidence="3" key="1">
    <citation type="journal article" date="2019" name="bioRxiv">
        <title>The Genome of the Zebra Mussel, Dreissena polymorpha: A Resource for Invasive Species Research.</title>
        <authorList>
            <person name="McCartney M.A."/>
            <person name="Auch B."/>
            <person name="Kono T."/>
            <person name="Mallez S."/>
            <person name="Zhang Y."/>
            <person name="Obille A."/>
            <person name="Becker A."/>
            <person name="Abrahante J.E."/>
            <person name="Garbe J."/>
            <person name="Badalamenti J.P."/>
            <person name="Herman A."/>
            <person name="Mangelson H."/>
            <person name="Liachko I."/>
            <person name="Sullivan S."/>
            <person name="Sone E.D."/>
            <person name="Koren S."/>
            <person name="Silverstein K.A.T."/>
            <person name="Beckman K.B."/>
            <person name="Gohl D.M."/>
        </authorList>
    </citation>
    <scope>NUCLEOTIDE SEQUENCE</scope>
    <source>
        <strain evidence="3">Duluth1</strain>
        <tissue evidence="3">Whole animal</tissue>
    </source>
</reference>
<dbReference type="InterPro" id="IPR000210">
    <property type="entry name" value="BTB/POZ_dom"/>
</dbReference>
<feature type="compositionally biased region" description="Low complexity" evidence="1">
    <location>
        <begin position="418"/>
        <end position="437"/>
    </location>
</feature>
<evidence type="ECO:0000313" key="4">
    <source>
        <dbReference type="Proteomes" id="UP000828390"/>
    </source>
</evidence>
<dbReference type="Gene3D" id="1.25.10.10">
    <property type="entry name" value="Leucine-rich Repeat Variant"/>
    <property type="match status" value="1"/>
</dbReference>
<dbReference type="Pfam" id="PF24768">
    <property type="entry name" value="ARM_ARMC5"/>
    <property type="match status" value="1"/>
</dbReference>
<name>A0A9D4NDP6_DREPO</name>
<dbReference type="PANTHER" id="PTHR23312">
    <property type="entry name" value="ARMC5 ARMADILLO REPEAT-CONTAINING -RELATED"/>
    <property type="match status" value="1"/>
</dbReference>
<feature type="region of interest" description="Disordered" evidence="1">
    <location>
        <begin position="714"/>
        <end position="747"/>
    </location>
</feature>
<evidence type="ECO:0000256" key="1">
    <source>
        <dbReference type="SAM" id="MobiDB-lite"/>
    </source>
</evidence>
<dbReference type="Proteomes" id="UP000828390">
    <property type="component" value="Unassembled WGS sequence"/>
</dbReference>
<accession>A0A9D4NDP6</accession>
<evidence type="ECO:0000313" key="3">
    <source>
        <dbReference type="EMBL" id="KAH3891372.1"/>
    </source>
</evidence>
<protein>
    <recommendedName>
        <fullName evidence="2">BTB domain-containing protein</fullName>
    </recommendedName>
</protein>
<organism evidence="3 4">
    <name type="scientific">Dreissena polymorpha</name>
    <name type="common">Zebra mussel</name>
    <name type="synonym">Mytilus polymorpha</name>
    <dbReference type="NCBI Taxonomy" id="45954"/>
    <lineage>
        <taxon>Eukaryota</taxon>
        <taxon>Metazoa</taxon>
        <taxon>Spiralia</taxon>
        <taxon>Lophotrochozoa</taxon>
        <taxon>Mollusca</taxon>
        <taxon>Bivalvia</taxon>
        <taxon>Autobranchia</taxon>
        <taxon>Heteroconchia</taxon>
        <taxon>Euheterodonta</taxon>
        <taxon>Imparidentia</taxon>
        <taxon>Neoheterodontei</taxon>
        <taxon>Myida</taxon>
        <taxon>Dreissenoidea</taxon>
        <taxon>Dreissenidae</taxon>
        <taxon>Dreissena</taxon>
    </lineage>
</organism>